<dbReference type="PANTHER" id="PTHR33395">
    <property type="entry name" value="TRANSCRIPTASE, PUTATIVE-RELATED-RELATED"/>
    <property type="match status" value="1"/>
</dbReference>
<keyword evidence="2" id="KW-1185">Reference proteome</keyword>
<dbReference type="PANTHER" id="PTHR33395:SF22">
    <property type="entry name" value="REVERSE TRANSCRIPTASE DOMAIN-CONTAINING PROTEIN"/>
    <property type="match status" value="1"/>
</dbReference>
<dbReference type="GO" id="GO:0061343">
    <property type="term" value="P:cell adhesion involved in heart morphogenesis"/>
    <property type="evidence" value="ECO:0007669"/>
    <property type="project" value="TreeGrafter"/>
</dbReference>
<gene>
    <name evidence="1" type="ORF">AS28_00874</name>
</gene>
<evidence type="ECO:0000313" key="1">
    <source>
        <dbReference type="EMBL" id="KFW65506.1"/>
    </source>
</evidence>
<sequence>LFNSRVRTLNLRKANFQLFRALVHGMPWETALRGKRVNESWEIFKNIFLRAQELSIAMCKKSGRGGRRPAWLSQDLPAKLKHKTKMHRQWRQGYASWEDYKDIARECREGIRKAKDQLELNLARDVKNNKKSFFRCIGQQRKMKETVPTLMSETGDLATADMEKVEILNNFLALVFTG</sequence>
<evidence type="ECO:0000313" key="2">
    <source>
        <dbReference type="Proteomes" id="UP000054081"/>
    </source>
</evidence>
<dbReference type="AlphaFoldDB" id="A0A093NMY6"/>
<name>A0A093NMY6_PYGAD</name>
<dbReference type="GO" id="GO:0031012">
    <property type="term" value="C:extracellular matrix"/>
    <property type="evidence" value="ECO:0007669"/>
    <property type="project" value="TreeGrafter"/>
</dbReference>
<accession>A0A093NMY6</accession>
<feature type="non-terminal residue" evidence="1">
    <location>
        <position position="178"/>
    </location>
</feature>
<dbReference type="EMBL" id="KL224913">
    <property type="protein sequence ID" value="KFW65506.1"/>
    <property type="molecule type" value="Genomic_DNA"/>
</dbReference>
<proteinExistence type="predicted"/>
<feature type="non-terminal residue" evidence="1">
    <location>
        <position position="1"/>
    </location>
</feature>
<dbReference type="GO" id="GO:0007508">
    <property type="term" value="P:larval heart development"/>
    <property type="evidence" value="ECO:0007669"/>
    <property type="project" value="TreeGrafter"/>
</dbReference>
<dbReference type="Proteomes" id="UP000054081">
    <property type="component" value="Unassembled WGS sequence"/>
</dbReference>
<protein>
    <submittedName>
        <fullName evidence="1">Uncharacterized protein</fullName>
    </submittedName>
</protein>
<organism evidence="1 2">
    <name type="scientific">Pygoscelis adeliae</name>
    <name type="common">Adelie penguin</name>
    <dbReference type="NCBI Taxonomy" id="9238"/>
    <lineage>
        <taxon>Eukaryota</taxon>
        <taxon>Metazoa</taxon>
        <taxon>Chordata</taxon>
        <taxon>Craniata</taxon>
        <taxon>Vertebrata</taxon>
        <taxon>Euteleostomi</taxon>
        <taxon>Archelosauria</taxon>
        <taxon>Archosauria</taxon>
        <taxon>Dinosauria</taxon>
        <taxon>Saurischia</taxon>
        <taxon>Theropoda</taxon>
        <taxon>Coelurosauria</taxon>
        <taxon>Aves</taxon>
        <taxon>Neognathae</taxon>
        <taxon>Neoaves</taxon>
        <taxon>Aequornithes</taxon>
        <taxon>Sphenisciformes</taxon>
        <taxon>Spheniscidae</taxon>
        <taxon>Pygoscelis</taxon>
    </lineage>
</organism>
<reference evidence="1 2" key="1">
    <citation type="submission" date="2014-04" db="EMBL/GenBank/DDBJ databases">
        <title>Genome evolution of avian class.</title>
        <authorList>
            <person name="Zhang G."/>
            <person name="Li C."/>
        </authorList>
    </citation>
    <scope>NUCLEOTIDE SEQUENCE [LARGE SCALE GENOMIC DNA]</scope>
    <source>
        <strain evidence="1">BGI_AS28</strain>
    </source>
</reference>